<evidence type="ECO:0000256" key="5">
    <source>
        <dbReference type="SAM" id="Coils"/>
    </source>
</evidence>
<dbReference type="SMART" id="SM00242">
    <property type="entry name" value="MYSc"/>
    <property type="match status" value="1"/>
</dbReference>
<dbReference type="GO" id="GO:0005737">
    <property type="term" value="C:cytoplasm"/>
    <property type="evidence" value="ECO:0007669"/>
    <property type="project" value="TreeGrafter"/>
</dbReference>
<feature type="coiled-coil region" evidence="5">
    <location>
        <begin position="952"/>
        <end position="993"/>
    </location>
</feature>
<dbReference type="OrthoDB" id="6108017at2759"/>
<comment type="similarity">
    <text evidence="4">Belongs to the TRAFAC class myosin-kinesin ATPase superfamily. Myosin family.</text>
</comment>
<reference evidence="8" key="1">
    <citation type="submission" date="2021-02" db="EMBL/GenBank/DDBJ databases">
        <authorList>
            <person name="Palmer J.M."/>
        </authorList>
    </citation>
    <scope>NUCLEOTIDE SEQUENCE</scope>
    <source>
        <strain evidence="8">SCRP23</strain>
    </source>
</reference>
<accession>A0A8T1X019</accession>
<keyword evidence="4" id="KW-0009">Actin-binding</keyword>
<gene>
    <name evidence="8" type="ORF">PHYBOEH_001261</name>
</gene>
<feature type="region of interest" description="Actin-binding" evidence="4">
    <location>
        <begin position="686"/>
        <end position="708"/>
    </location>
</feature>
<evidence type="ECO:0000313" key="8">
    <source>
        <dbReference type="EMBL" id="KAG7397110.1"/>
    </source>
</evidence>
<dbReference type="GO" id="GO:0051015">
    <property type="term" value="F:actin filament binding"/>
    <property type="evidence" value="ECO:0007669"/>
    <property type="project" value="TreeGrafter"/>
</dbReference>
<dbReference type="InterPro" id="IPR000010">
    <property type="entry name" value="Cystatin_dom"/>
</dbReference>
<keyword evidence="3" id="KW-0843">Virulence</keyword>
<feature type="binding site" evidence="4">
    <location>
        <begin position="176"/>
        <end position="183"/>
    </location>
    <ligand>
        <name>ATP</name>
        <dbReference type="ChEBI" id="CHEBI:30616"/>
    </ligand>
</feature>
<dbReference type="InterPro" id="IPR001609">
    <property type="entry name" value="Myosin_head_motor_dom-like"/>
</dbReference>
<feature type="compositionally biased region" description="Basic and acidic residues" evidence="6">
    <location>
        <begin position="1283"/>
        <end position="1293"/>
    </location>
</feature>
<keyword evidence="5" id="KW-0175">Coiled coil</keyword>
<dbReference type="InterPro" id="IPR000048">
    <property type="entry name" value="IQ_motif_EF-hand-BS"/>
</dbReference>
<comment type="caution">
    <text evidence="8">The sequence shown here is derived from an EMBL/GenBank/DDBJ whole genome shotgun (WGS) entry which is preliminary data.</text>
</comment>
<keyword evidence="2 4" id="KW-0067">ATP-binding</keyword>
<evidence type="ECO:0000256" key="6">
    <source>
        <dbReference type="SAM" id="MobiDB-lite"/>
    </source>
</evidence>
<dbReference type="PROSITE" id="PS50096">
    <property type="entry name" value="IQ"/>
    <property type="match status" value="4"/>
</dbReference>
<sequence length="1398" mass="157326">MEGIRVFIPDEKLVWVPATVLSVDASGKVFRVRLESLSVDAADEPAEERTVDLNDDGMPDSLPLQNGVSEGEESEMQGKKSVGAQDMCELGHLHEPAIVYNVRERFLAKEPYTYTGKIVVAVNPYQWIKTLYSEELRDLYTEKPWDEMPPHVYATSAEAFHHMKQHRIPQSILVSGESGAGKTETVKIMMEHLASISMGMAKRLQPAESGETIVVEKVLKSNPLLEAFGNAKTIRNDNSSRFGKFTQLQFDSNYCLVGAECRHYLLEKSRVVAQAVGERNYHIFYQLVSAKEKVFGFQEDSSAKEFRYLQDEQLTLDGKSDHERYQVTRDALTTIGLSEKEQNELFSALCGILRLGQLDFVPLESNKDDASQAVASLSAASGAITEAQICHQKKEIERCAKLLGVEVAALSKQLCSRTVKARQEVYCVPLSALHAGNNRDALAKDIYARVFGYLVSRVNYSISNSANRSASTPSHLHIDLLDIFGFESFKHNSFEQFCINFANEKLQQKFTMDVFKTVQEEYQQEGVAWEFVKYRDNQDMLDLLENSMGVMALLNEECVRPMGSDLSFVSKLVSLRESHPRLERARLSQMHFMLRHYAGPVTYDAEGFVEKNKDSLQPDLLELLGTSSNGLMSMVFSDHGDAAFMTDADLAVRAATMMEAGRRSTMGRKTSTFMQETVSYKFKAQLSLLMSDISSTEVHYVRCIKPNSDKSPDAYDIGAVVNQLRCAGVVEAIRITRAAFPNKMAHEKFLRRFVMMKGKKEAAQTTTSTTVTEACEQLAGELLSGDDFARAQEGSDHSRTPTYVVGKSLIYFGKDVLEFLEHRRTTFVHDRAIIIQHTARRWLARRRIKQVRSMIAKIQAIQRCRMQRWAFLEKRRKAIIVQSVWRGVRSRQRVYLMMKEKSAVRVQAAYRKHLSEKKYARFRSAVVKIQSTLKMRKQVDKYRKLLSERKEQDAMETEVDLLKHRLEDEKRARMEIEAENTSLQQELNQVRNSSIPSATSSIYEHEAPPAYSMRSSRIERESFDDGKLLDDSERMIDYLRKEVTKGRELAQLLSQENENLKAENKKIKDAYTAAGASFAALNQHNKQQSKANLRLMSTHAALIKSQEEKMKKYKKQVAELKEDLRMQRSVYSAELKARVQQQDLLLGIINLAESDGASEDLLERMRAMAVDSKPMHENGRRSSQYAKSPPMVGRRSSAAAAKVLAEVLNTDTRESRSDTVGSMGPVPVSVSINANPGRTERRATLDTIMNNPVPRGLSPGGEGMSPPEADQRGSGNRNSLYGEDGHRKSRIGETGRTSQESSFCSATVMPLILGGWSPSEVTPESRAVLERALANSDLTVTSVVSVRSQVVAGTKYEFEVEGSSDSHGQAKRFLITVFHQPWTSTTQLMSIVEAPVQP</sequence>
<protein>
    <recommendedName>
        <fullName evidence="7">Myosin motor domain-containing protein</fullName>
    </recommendedName>
</protein>
<organism evidence="8 9">
    <name type="scientific">Phytophthora boehmeriae</name>
    <dbReference type="NCBI Taxonomy" id="109152"/>
    <lineage>
        <taxon>Eukaryota</taxon>
        <taxon>Sar</taxon>
        <taxon>Stramenopiles</taxon>
        <taxon>Oomycota</taxon>
        <taxon>Peronosporomycetes</taxon>
        <taxon>Peronosporales</taxon>
        <taxon>Peronosporaceae</taxon>
        <taxon>Phytophthora</taxon>
    </lineage>
</organism>
<evidence type="ECO:0000256" key="3">
    <source>
        <dbReference type="ARBA" id="ARBA00023026"/>
    </source>
</evidence>
<dbReference type="GO" id="GO:0007015">
    <property type="term" value="P:actin filament organization"/>
    <property type="evidence" value="ECO:0007669"/>
    <property type="project" value="TreeGrafter"/>
</dbReference>
<dbReference type="SMART" id="SM00015">
    <property type="entry name" value="IQ"/>
    <property type="match status" value="5"/>
</dbReference>
<keyword evidence="4" id="KW-0505">Motor protein</keyword>
<dbReference type="PANTHER" id="PTHR13140:SF706">
    <property type="entry name" value="DILUTE CLASS UNCONVENTIONAL MYOSIN, ISOFORM C"/>
    <property type="match status" value="1"/>
</dbReference>
<feature type="compositionally biased region" description="Low complexity" evidence="6">
    <location>
        <begin position="1220"/>
        <end position="1231"/>
    </location>
</feature>
<dbReference type="GO" id="GO:0005524">
    <property type="term" value="F:ATP binding"/>
    <property type="evidence" value="ECO:0007669"/>
    <property type="project" value="UniProtKB-UniRule"/>
</dbReference>
<dbReference type="InterPro" id="IPR018073">
    <property type="entry name" value="Prot_inh_cystat_CS"/>
</dbReference>
<dbReference type="EMBL" id="JAGDFL010000126">
    <property type="protein sequence ID" value="KAG7397110.1"/>
    <property type="molecule type" value="Genomic_DNA"/>
</dbReference>
<proteinExistence type="inferred from homology"/>
<feature type="coiled-coil region" evidence="5">
    <location>
        <begin position="1043"/>
        <end position="1130"/>
    </location>
</feature>
<feature type="region of interest" description="Disordered" evidence="6">
    <location>
        <begin position="43"/>
        <end position="80"/>
    </location>
</feature>
<dbReference type="Pfam" id="PF00063">
    <property type="entry name" value="Myosin_head"/>
    <property type="match status" value="1"/>
</dbReference>
<dbReference type="GO" id="GO:0004869">
    <property type="term" value="F:cysteine-type endopeptidase inhibitor activity"/>
    <property type="evidence" value="ECO:0007669"/>
    <property type="project" value="InterPro"/>
</dbReference>
<dbReference type="Proteomes" id="UP000693981">
    <property type="component" value="Unassembled WGS sequence"/>
</dbReference>
<keyword evidence="1 4" id="KW-0547">Nucleotide-binding</keyword>
<feature type="domain" description="Myosin motor" evidence="7">
    <location>
        <begin position="82"/>
        <end position="825"/>
    </location>
</feature>
<evidence type="ECO:0000256" key="1">
    <source>
        <dbReference type="ARBA" id="ARBA00022741"/>
    </source>
</evidence>
<name>A0A8T1X019_9STRA</name>
<dbReference type="GO" id="GO:0016459">
    <property type="term" value="C:myosin complex"/>
    <property type="evidence" value="ECO:0007669"/>
    <property type="project" value="UniProtKB-KW"/>
</dbReference>
<dbReference type="SMART" id="SM00043">
    <property type="entry name" value="CY"/>
    <property type="match status" value="1"/>
</dbReference>
<evidence type="ECO:0000256" key="2">
    <source>
        <dbReference type="ARBA" id="ARBA00022840"/>
    </source>
</evidence>
<dbReference type="GO" id="GO:0000146">
    <property type="term" value="F:microfilament motor activity"/>
    <property type="evidence" value="ECO:0007669"/>
    <property type="project" value="TreeGrafter"/>
</dbReference>
<feature type="region of interest" description="Disordered" evidence="6">
    <location>
        <begin position="1211"/>
        <end position="1303"/>
    </location>
</feature>
<evidence type="ECO:0000259" key="7">
    <source>
        <dbReference type="PROSITE" id="PS51456"/>
    </source>
</evidence>
<dbReference type="CDD" id="cd00124">
    <property type="entry name" value="MYSc"/>
    <property type="match status" value="1"/>
</dbReference>
<dbReference type="PROSITE" id="PS00287">
    <property type="entry name" value="CYSTATIN"/>
    <property type="match status" value="1"/>
</dbReference>
<keyword evidence="9" id="KW-1185">Reference proteome</keyword>
<evidence type="ECO:0000256" key="4">
    <source>
        <dbReference type="PROSITE-ProRule" id="PRU00782"/>
    </source>
</evidence>
<feature type="region of interest" description="Disordered" evidence="6">
    <location>
        <begin position="1173"/>
        <end position="1193"/>
    </location>
</feature>
<dbReference type="PANTHER" id="PTHR13140">
    <property type="entry name" value="MYOSIN"/>
    <property type="match status" value="1"/>
</dbReference>
<keyword evidence="4" id="KW-0518">Myosin</keyword>
<dbReference type="PROSITE" id="PS51456">
    <property type="entry name" value="MYOSIN_MOTOR"/>
    <property type="match status" value="1"/>
</dbReference>
<dbReference type="GO" id="GO:0016020">
    <property type="term" value="C:membrane"/>
    <property type="evidence" value="ECO:0007669"/>
    <property type="project" value="TreeGrafter"/>
</dbReference>
<evidence type="ECO:0000313" key="9">
    <source>
        <dbReference type="Proteomes" id="UP000693981"/>
    </source>
</evidence>